<evidence type="ECO:0000256" key="1">
    <source>
        <dbReference type="ARBA" id="ARBA00023125"/>
    </source>
</evidence>
<gene>
    <name evidence="5" type="ORF">JOF36_005477</name>
</gene>
<dbReference type="PANTHER" id="PTHR30055:SF226">
    <property type="entry name" value="HTH-TYPE TRANSCRIPTIONAL REGULATOR PKSA"/>
    <property type="match status" value="1"/>
</dbReference>
<dbReference type="PRINTS" id="PR00455">
    <property type="entry name" value="HTHTETR"/>
</dbReference>
<dbReference type="InterPro" id="IPR023772">
    <property type="entry name" value="DNA-bd_HTH_TetR-type_CS"/>
</dbReference>
<protein>
    <submittedName>
        <fullName evidence="5">AcrR family transcriptional regulator</fullName>
    </submittedName>
</protein>
<evidence type="ECO:0000313" key="6">
    <source>
        <dbReference type="Proteomes" id="UP001519295"/>
    </source>
</evidence>
<dbReference type="Proteomes" id="UP001519295">
    <property type="component" value="Unassembled WGS sequence"/>
</dbReference>
<dbReference type="SUPFAM" id="SSF46689">
    <property type="entry name" value="Homeodomain-like"/>
    <property type="match status" value="2"/>
</dbReference>
<feature type="DNA-binding region" description="H-T-H motif" evidence="2">
    <location>
        <begin position="47"/>
        <end position="66"/>
    </location>
</feature>
<dbReference type="InterPro" id="IPR050109">
    <property type="entry name" value="HTH-type_TetR-like_transc_reg"/>
</dbReference>
<keyword evidence="1 2" id="KW-0238">DNA-binding</keyword>
<name>A0ABS4W0P2_9PSEU</name>
<dbReference type="RefSeq" id="WP_210032298.1">
    <property type="nucleotide sequence ID" value="NZ_JAGINU010000001.1"/>
</dbReference>
<evidence type="ECO:0000256" key="2">
    <source>
        <dbReference type="PROSITE-ProRule" id="PRU00335"/>
    </source>
</evidence>
<dbReference type="PROSITE" id="PS50977">
    <property type="entry name" value="HTH_TETR_2"/>
    <property type="match status" value="2"/>
</dbReference>
<dbReference type="Gene3D" id="1.10.357.10">
    <property type="entry name" value="Tetracycline Repressor, domain 2"/>
    <property type="match status" value="2"/>
</dbReference>
<dbReference type="InterPro" id="IPR036271">
    <property type="entry name" value="Tet_transcr_reg_TetR-rel_C_sf"/>
</dbReference>
<dbReference type="PANTHER" id="PTHR30055">
    <property type="entry name" value="HTH-TYPE TRANSCRIPTIONAL REGULATOR RUTR"/>
    <property type="match status" value="1"/>
</dbReference>
<reference evidence="5 6" key="1">
    <citation type="submission" date="2021-03" db="EMBL/GenBank/DDBJ databases">
        <title>Sequencing the genomes of 1000 actinobacteria strains.</title>
        <authorList>
            <person name="Klenk H.-P."/>
        </authorList>
    </citation>
    <scope>NUCLEOTIDE SEQUENCE [LARGE SCALE GENOMIC DNA]</scope>
    <source>
        <strain evidence="5 6">DSM 45256</strain>
    </source>
</reference>
<dbReference type="SUPFAM" id="SSF48498">
    <property type="entry name" value="Tetracyclin repressor-like, C-terminal domain"/>
    <property type="match status" value="1"/>
</dbReference>
<sequence length="436" mass="46926">MAQDEVLRRASYGPHSPVVGERGGRTRQHILDVSLELIARQGLQTISVDDIAKAADTSRATLYQYFASKEELFGELLEECGAALMRVVRRLGPLGPAAQGFDNLHWWLGEWAWVYDRYSTMFAQWAQLDSTETAYRPTVAGFVDAYASRIGARLDSSGFEGPPGVDLAAAVMLVVHRVNAFRRAGTAAASGPSDDVLLDSLAVVVQLVLFPGTPPEVLASQGAVAAPPVAKPVASPPPAADRFAGRSARVRRTVRDLLDAAARTFAEQGYPSTSVDDIATAAGVARGTVYKYFTDKADLLSVLAEEAHVELRGLIDRLPAQHDGAALRQWLREYVPAYRRHAGVVQVWTERQVTTPEALAHADAVSAAVRAALGVLLTDVPRSYPLDLRVAVFVAAAALERLPLGLTVRTRTVSTDEVVETMAAFLERGLLNPGAP</sequence>
<comment type="caution">
    <text evidence="5">The sequence shown here is derived from an EMBL/GenBank/DDBJ whole genome shotgun (WGS) entry which is preliminary data.</text>
</comment>
<dbReference type="InterPro" id="IPR009057">
    <property type="entry name" value="Homeodomain-like_sf"/>
</dbReference>
<keyword evidence="6" id="KW-1185">Reference proteome</keyword>
<dbReference type="PROSITE" id="PS01081">
    <property type="entry name" value="HTH_TETR_1"/>
    <property type="match status" value="1"/>
</dbReference>
<dbReference type="InterPro" id="IPR001647">
    <property type="entry name" value="HTH_TetR"/>
</dbReference>
<feature type="region of interest" description="Disordered" evidence="3">
    <location>
        <begin position="1"/>
        <end position="21"/>
    </location>
</feature>
<evidence type="ECO:0000313" key="5">
    <source>
        <dbReference type="EMBL" id="MBP2369781.1"/>
    </source>
</evidence>
<evidence type="ECO:0000259" key="4">
    <source>
        <dbReference type="PROSITE" id="PS50977"/>
    </source>
</evidence>
<feature type="DNA-binding region" description="H-T-H motif" evidence="2">
    <location>
        <begin position="274"/>
        <end position="293"/>
    </location>
</feature>
<proteinExistence type="predicted"/>
<feature type="domain" description="HTH tetR-type" evidence="4">
    <location>
        <begin position="24"/>
        <end position="84"/>
    </location>
</feature>
<feature type="domain" description="HTH tetR-type" evidence="4">
    <location>
        <begin position="251"/>
        <end position="311"/>
    </location>
</feature>
<dbReference type="Pfam" id="PF00440">
    <property type="entry name" value="TetR_N"/>
    <property type="match status" value="2"/>
</dbReference>
<accession>A0ABS4W0P2</accession>
<evidence type="ECO:0000256" key="3">
    <source>
        <dbReference type="SAM" id="MobiDB-lite"/>
    </source>
</evidence>
<dbReference type="EMBL" id="JAGINU010000001">
    <property type="protein sequence ID" value="MBP2369781.1"/>
    <property type="molecule type" value="Genomic_DNA"/>
</dbReference>
<organism evidence="5 6">
    <name type="scientific">Pseudonocardia parietis</name>
    <dbReference type="NCBI Taxonomy" id="570936"/>
    <lineage>
        <taxon>Bacteria</taxon>
        <taxon>Bacillati</taxon>
        <taxon>Actinomycetota</taxon>
        <taxon>Actinomycetes</taxon>
        <taxon>Pseudonocardiales</taxon>
        <taxon>Pseudonocardiaceae</taxon>
        <taxon>Pseudonocardia</taxon>
    </lineage>
</organism>